<dbReference type="EMBL" id="JACYCD010000048">
    <property type="protein sequence ID" value="KAF8709188.1"/>
    <property type="molecule type" value="Genomic_DNA"/>
</dbReference>
<gene>
    <name evidence="1" type="ORF">RHS03_02824</name>
</gene>
<dbReference type="Proteomes" id="UP000602905">
    <property type="component" value="Unassembled WGS sequence"/>
</dbReference>
<evidence type="ECO:0000313" key="1">
    <source>
        <dbReference type="EMBL" id="KAF8709188.1"/>
    </source>
</evidence>
<evidence type="ECO:0000313" key="2">
    <source>
        <dbReference type="Proteomes" id="UP000602905"/>
    </source>
</evidence>
<accession>A0A8H7HYF3</accession>
<feature type="non-terminal residue" evidence="1">
    <location>
        <position position="1"/>
    </location>
</feature>
<dbReference type="AlphaFoldDB" id="A0A8H7HYF3"/>
<sequence>MRTLFYVSAVGSIATTTSGSHSPPKDKELKYPQKAFIIPTHVTPTSTVSIEVYGYDRGSSGNTSSPAVSPVPD</sequence>
<comment type="caution">
    <text evidence="1">The sequence shown here is derived from an EMBL/GenBank/DDBJ whole genome shotgun (WGS) entry which is preliminary data.</text>
</comment>
<proteinExistence type="predicted"/>
<name>A0A8H7HYF3_9AGAM</name>
<organism evidence="1 2">
    <name type="scientific">Rhizoctonia solani</name>
    <dbReference type="NCBI Taxonomy" id="456999"/>
    <lineage>
        <taxon>Eukaryota</taxon>
        <taxon>Fungi</taxon>
        <taxon>Dikarya</taxon>
        <taxon>Basidiomycota</taxon>
        <taxon>Agaricomycotina</taxon>
        <taxon>Agaricomycetes</taxon>
        <taxon>Cantharellales</taxon>
        <taxon>Ceratobasidiaceae</taxon>
        <taxon>Rhizoctonia</taxon>
    </lineage>
</organism>
<reference evidence="1" key="1">
    <citation type="submission" date="2020-09" db="EMBL/GenBank/DDBJ databases">
        <title>Comparative genome analyses of four rice-infecting Rhizoctonia solani isolates reveal extensive enrichment of homogalacturonan modification genes.</title>
        <authorList>
            <person name="Lee D.-Y."/>
            <person name="Jeon J."/>
            <person name="Kim K.-T."/>
            <person name="Cheong K."/>
            <person name="Song H."/>
            <person name="Choi G."/>
            <person name="Ko J."/>
            <person name="Opiyo S.O."/>
            <person name="Zuo S."/>
            <person name="Madhav S."/>
            <person name="Lee Y.-H."/>
            <person name="Wang G.-L."/>
        </authorList>
    </citation>
    <scope>NUCLEOTIDE SEQUENCE</scope>
    <source>
        <strain evidence="1">AG1-IA WGL</strain>
    </source>
</reference>
<protein>
    <submittedName>
        <fullName evidence="1">Uncharacterized protein</fullName>
    </submittedName>
</protein>